<comment type="cofactor">
    <cofactor evidence="1">
        <name>Mg(2+)</name>
        <dbReference type="ChEBI" id="CHEBI:18420"/>
    </cofactor>
    <text evidence="1">Binds 2 magnesium ions per subunit.</text>
</comment>
<dbReference type="InterPro" id="IPR005502">
    <property type="entry name" value="Ribosyl_crysJ1"/>
</dbReference>
<protein>
    <recommendedName>
        <fullName evidence="4">ADP-ribosylglycohydrolase family protein</fullName>
    </recommendedName>
</protein>
<evidence type="ECO:0000313" key="3">
    <source>
        <dbReference type="Proteomes" id="UP000049472"/>
    </source>
</evidence>
<feature type="binding site" evidence="1">
    <location>
        <position position="37"/>
    </location>
    <ligand>
        <name>Mg(2+)</name>
        <dbReference type="ChEBI" id="CHEBI:18420"/>
        <label>1</label>
    </ligand>
</feature>
<dbReference type="AlphaFoldDB" id="A0A0M6WUU0"/>
<proteinExistence type="predicted"/>
<dbReference type="InterPro" id="IPR036705">
    <property type="entry name" value="Ribosyl_crysJ1_sf"/>
</dbReference>
<sequence>MYGAILGDIIGSPFEFDRGDKTKNFDLFSEGCGFTDDSVMTIAVGEALLAVGPEAVVKEIEEAVASNMQDLGKRYPHAGYGGSFRHWLKENNPKPYGSYGNGSAMRVSAAGWLYDSIERTREVARATANVTHNHPEGIKGAEATASAIYMARNGSSKEEIKEYIEREFHYDLSRTLDNIRPYYHHVESCQETVPEAIIAFLESKDFEDAVRNAVSLGGDTDTLGAITGSIAEAFYGIPAVLIAECKSRIDKGLMTDVLDEFDHVLGSRSVDTYSDEVDETQANQMIEAAIDKYY</sequence>
<reference evidence="3" key="1">
    <citation type="submission" date="2015-05" db="EMBL/GenBank/DDBJ databases">
        <authorList>
            <consortium name="Pathogen Informatics"/>
        </authorList>
    </citation>
    <scope>NUCLEOTIDE SEQUENCE [LARGE SCALE GENOMIC DNA]</scope>
    <source>
        <strain evidence="3">T1-815</strain>
    </source>
</reference>
<dbReference type="PANTHER" id="PTHR16222">
    <property type="entry name" value="ADP-RIBOSYLGLYCOHYDROLASE"/>
    <property type="match status" value="1"/>
</dbReference>
<feature type="binding site" evidence="1">
    <location>
        <position position="221"/>
    </location>
    <ligand>
        <name>Mg(2+)</name>
        <dbReference type="ChEBI" id="CHEBI:18420"/>
        <label>1</label>
    </ligand>
</feature>
<feature type="binding site" evidence="1">
    <location>
        <position position="219"/>
    </location>
    <ligand>
        <name>Mg(2+)</name>
        <dbReference type="ChEBI" id="CHEBI:18420"/>
        <label>1</label>
    </ligand>
</feature>
<name>A0A0M6WUU0_9FIRM</name>
<dbReference type="Pfam" id="PF03747">
    <property type="entry name" value="ADP_ribosyl_GH"/>
    <property type="match status" value="1"/>
</dbReference>
<accession>A0A0M6WUU0</accession>
<dbReference type="SUPFAM" id="SSF101478">
    <property type="entry name" value="ADP-ribosylglycohydrolase"/>
    <property type="match status" value="1"/>
</dbReference>
<dbReference type="GO" id="GO:0046872">
    <property type="term" value="F:metal ion binding"/>
    <property type="evidence" value="ECO:0007669"/>
    <property type="project" value="UniProtKB-KW"/>
</dbReference>
<gene>
    <name evidence="2" type="ORF">T1815_25301</name>
</gene>
<organism evidence="2 3">
    <name type="scientific">Agathobacter rectalis</name>
    <dbReference type="NCBI Taxonomy" id="39491"/>
    <lineage>
        <taxon>Bacteria</taxon>
        <taxon>Bacillati</taxon>
        <taxon>Bacillota</taxon>
        <taxon>Clostridia</taxon>
        <taxon>Lachnospirales</taxon>
        <taxon>Lachnospiraceae</taxon>
        <taxon>Agathobacter</taxon>
    </lineage>
</organism>
<evidence type="ECO:0000256" key="1">
    <source>
        <dbReference type="PIRSR" id="PIRSR605502-1"/>
    </source>
</evidence>
<dbReference type="RefSeq" id="WP_055062467.1">
    <property type="nucleotide sequence ID" value="NZ_CVRQ01000027.1"/>
</dbReference>
<keyword evidence="1" id="KW-0479">Metal-binding</keyword>
<feature type="binding site" evidence="1">
    <location>
        <position position="36"/>
    </location>
    <ligand>
        <name>Mg(2+)</name>
        <dbReference type="ChEBI" id="CHEBI:18420"/>
        <label>1</label>
    </ligand>
</feature>
<dbReference type="PANTHER" id="PTHR16222:SF12">
    <property type="entry name" value="ADP-RIBOSYLGLYCOHYDROLASE-RELATED"/>
    <property type="match status" value="1"/>
</dbReference>
<dbReference type="Gene3D" id="1.10.4080.10">
    <property type="entry name" value="ADP-ribosylation/Crystallin J1"/>
    <property type="match status" value="1"/>
</dbReference>
<evidence type="ECO:0008006" key="4">
    <source>
        <dbReference type="Google" id="ProtNLM"/>
    </source>
</evidence>
<feature type="binding site" evidence="1">
    <location>
        <position position="35"/>
    </location>
    <ligand>
        <name>Mg(2+)</name>
        <dbReference type="ChEBI" id="CHEBI:18420"/>
        <label>1</label>
    </ligand>
</feature>
<dbReference type="EMBL" id="CVRQ01000027">
    <property type="protein sequence ID" value="CRL40959.1"/>
    <property type="molecule type" value="Genomic_DNA"/>
</dbReference>
<evidence type="ECO:0000313" key="2">
    <source>
        <dbReference type="EMBL" id="CRL40959.1"/>
    </source>
</evidence>
<feature type="binding site" evidence="1">
    <location>
        <position position="222"/>
    </location>
    <ligand>
        <name>Mg(2+)</name>
        <dbReference type="ChEBI" id="CHEBI:18420"/>
        <label>1</label>
    </ligand>
</feature>
<keyword evidence="3" id="KW-1185">Reference proteome</keyword>
<dbReference type="Proteomes" id="UP000049472">
    <property type="component" value="Unassembled WGS sequence"/>
</dbReference>
<keyword evidence="1" id="KW-0460">Magnesium</keyword>
<dbReference type="InterPro" id="IPR050792">
    <property type="entry name" value="ADP-ribosylglycohydrolase"/>
</dbReference>